<feature type="transmembrane region" description="Helical" evidence="1">
    <location>
        <begin position="53"/>
        <end position="73"/>
    </location>
</feature>
<reference evidence="3" key="4">
    <citation type="submission" date="2019-09" db="EMBL/GenBank/DDBJ databases">
        <title>Co-occurence of chitin degradation, pigmentation and bioactivity in marine Pseudoalteromonas.</title>
        <authorList>
            <person name="Sonnenschein E.C."/>
            <person name="Bech P.K."/>
        </authorList>
    </citation>
    <scope>NUCLEOTIDE SEQUENCE</scope>
    <source>
        <strain evidence="3">S2897</strain>
    </source>
</reference>
<proteinExistence type="predicted"/>
<evidence type="ECO:0000313" key="2">
    <source>
        <dbReference type="EMBL" id="KJZ01626.1"/>
    </source>
</evidence>
<dbReference type="EMBL" id="JXXZ01000002">
    <property type="protein sequence ID" value="KJZ01626.1"/>
    <property type="molecule type" value="Genomic_DNA"/>
</dbReference>
<keyword evidence="4" id="KW-1185">Reference proteome</keyword>
<reference evidence="2 4" key="1">
    <citation type="journal article" date="2015" name="BMC Genomics">
        <title>Genome mining reveals unlocked bioactive potential of marine Gram-negative bacteria.</title>
        <authorList>
            <person name="Machado H."/>
            <person name="Sonnenschein E.C."/>
            <person name="Melchiorsen J."/>
            <person name="Gram L."/>
        </authorList>
    </citation>
    <scope>NUCLEOTIDE SEQUENCE [LARGE SCALE GENOMIC DNA]</scope>
    <source>
        <strain evidence="2 4">S3137</strain>
    </source>
</reference>
<protein>
    <submittedName>
        <fullName evidence="2">Uncharacterized protein</fullName>
    </submittedName>
</protein>
<organism evidence="2 4">
    <name type="scientific">Pseudoalteromonas ruthenica</name>
    <dbReference type="NCBI Taxonomy" id="151081"/>
    <lineage>
        <taxon>Bacteria</taxon>
        <taxon>Pseudomonadati</taxon>
        <taxon>Pseudomonadota</taxon>
        <taxon>Gammaproteobacteria</taxon>
        <taxon>Alteromonadales</taxon>
        <taxon>Pseudoalteromonadaceae</taxon>
        <taxon>Pseudoalteromonas</taxon>
    </lineage>
</organism>
<dbReference type="EMBL" id="PNCG01000015">
    <property type="protein sequence ID" value="TMP86241.1"/>
    <property type="molecule type" value="Genomic_DNA"/>
</dbReference>
<dbReference type="GeneID" id="70784813"/>
<dbReference type="AlphaFoldDB" id="A0A0F4PR52"/>
<accession>A0A0F4PR52</accession>
<keyword evidence="1" id="KW-1133">Transmembrane helix</keyword>
<reference evidence="5" key="3">
    <citation type="submission" date="2019-06" db="EMBL/GenBank/DDBJ databases">
        <title>Co-occurence of chitin degradation, pigmentation and bioactivity in marine Pseudoalteromonas.</title>
        <authorList>
            <person name="Sonnenschein E.C."/>
            <person name="Bech P.K."/>
        </authorList>
    </citation>
    <scope>NUCLEOTIDE SEQUENCE [LARGE SCALE GENOMIC DNA]</scope>
    <source>
        <strain evidence="5">S2897</strain>
    </source>
</reference>
<sequence>MANTHTTKFKRLVYSLGSEPKLSLRRFFIGLGLFAIAMGLIAAGYFYVPLLQVPGLILLAVALFFAFWGYLGIFANRFSQVISATDVTWPDDDNAAPK</sequence>
<feature type="transmembrane region" description="Helical" evidence="1">
    <location>
        <begin position="27"/>
        <end position="47"/>
    </location>
</feature>
<evidence type="ECO:0000313" key="4">
    <source>
        <dbReference type="Proteomes" id="UP000033664"/>
    </source>
</evidence>
<dbReference type="OrthoDB" id="6332833at2"/>
<gene>
    <name evidence="3" type="ORF">CWC05_14880</name>
    <name evidence="2" type="ORF">TW72_01345</name>
</gene>
<dbReference type="Proteomes" id="UP000305874">
    <property type="component" value="Unassembled WGS sequence"/>
</dbReference>
<evidence type="ECO:0000256" key="1">
    <source>
        <dbReference type="SAM" id="Phobius"/>
    </source>
</evidence>
<dbReference type="Proteomes" id="UP000033664">
    <property type="component" value="Unassembled WGS sequence"/>
</dbReference>
<keyword evidence="1" id="KW-0472">Membrane</keyword>
<evidence type="ECO:0000313" key="5">
    <source>
        <dbReference type="Proteomes" id="UP000305874"/>
    </source>
</evidence>
<keyword evidence="1" id="KW-0812">Transmembrane</keyword>
<dbReference type="STRING" id="151081.TW72_01345"/>
<dbReference type="RefSeq" id="WP_045979089.1">
    <property type="nucleotide sequence ID" value="NZ_CP023396.1"/>
</dbReference>
<name>A0A0F4PR52_9GAMM</name>
<comment type="caution">
    <text evidence="2">The sequence shown here is derived from an EMBL/GenBank/DDBJ whole genome shotgun (WGS) entry which is preliminary data.</text>
</comment>
<reference evidence="3 5" key="2">
    <citation type="submission" date="2017-12" db="EMBL/GenBank/DDBJ databases">
        <authorList>
            <person name="Paulsen S."/>
            <person name="Gram L.K."/>
        </authorList>
    </citation>
    <scope>NUCLEOTIDE SEQUENCE [LARGE SCALE GENOMIC DNA]</scope>
    <source>
        <strain evidence="3 5">S2897</strain>
    </source>
</reference>
<evidence type="ECO:0000313" key="3">
    <source>
        <dbReference type="EMBL" id="TMP86241.1"/>
    </source>
</evidence>